<protein>
    <submittedName>
        <fullName evidence="1">Uncharacterized protein</fullName>
    </submittedName>
</protein>
<dbReference type="Proteomes" id="UP000501690">
    <property type="component" value="Linkage Group LG1"/>
</dbReference>
<evidence type="ECO:0000313" key="1">
    <source>
        <dbReference type="EMBL" id="QCD79489.1"/>
    </source>
</evidence>
<proteinExistence type="predicted"/>
<reference evidence="1 2" key="1">
    <citation type="submission" date="2019-04" db="EMBL/GenBank/DDBJ databases">
        <title>An improved genome assembly and genetic linkage map for asparagus bean, Vigna unguiculata ssp. sesquipedialis.</title>
        <authorList>
            <person name="Xia Q."/>
            <person name="Zhang R."/>
            <person name="Dong Y."/>
        </authorList>
    </citation>
    <scope>NUCLEOTIDE SEQUENCE [LARGE SCALE GENOMIC DNA]</scope>
    <source>
        <tissue evidence="1">Leaf</tissue>
    </source>
</reference>
<accession>A0A4D6KW04</accession>
<name>A0A4D6KW04_VIGUN</name>
<organism evidence="1 2">
    <name type="scientific">Vigna unguiculata</name>
    <name type="common">Cowpea</name>
    <dbReference type="NCBI Taxonomy" id="3917"/>
    <lineage>
        <taxon>Eukaryota</taxon>
        <taxon>Viridiplantae</taxon>
        <taxon>Streptophyta</taxon>
        <taxon>Embryophyta</taxon>
        <taxon>Tracheophyta</taxon>
        <taxon>Spermatophyta</taxon>
        <taxon>Magnoliopsida</taxon>
        <taxon>eudicotyledons</taxon>
        <taxon>Gunneridae</taxon>
        <taxon>Pentapetalae</taxon>
        <taxon>rosids</taxon>
        <taxon>fabids</taxon>
        <taxon>Fabales</taxon>
        <taxon>Fabaceae</taxon>
        <taxon>Papilionoideae</taxon>
        <taxon>50 kb inversion clade</taxon>
        <taxon>NPAAA clade</taxon>
        <taxon>indigoferoid/millettioid clade</taxon>
        <taxon>Phaseoleae</taxon>
        <taxon>Vigna</taxon>
    </lineage>
</organism>
<dbReference type="AlphaFoldDB" id="A0A4D6KW04"/>
<evidence type="ECO:0000313" key="2">
    <source>
        <dbReference type="Proteomes" id="UP000501690"/>
    </source>
</evidence>
<gene>
    <name evidence="1" type="ORF">DEO72_LG1g3131</name>
</gene>
<dbReference type="EMBL" id="CP039345">
    <property type="protein sequence ID" value="QCD79489.1"/>
    <property type="molecule type" value="Genomic_DNA"/>
</dbReference>
<keyword evidence="2" id="KW-1185">Reference proteome</keyword>
<sequence length="103" mass="11980">MRTTEVRCAASIVVRGGGGEWRRRGRKKKFVVLVEVNDGKRRTFGGSHYCLNGNGSKVREWRGGGLQGSRREQRRLFGTVRREKEEEKRVSRVSKTQILDRFW</sequence>